<protein>
    <submittedName>
        <fullName evidence="1">Uncharacterized protein</fullName>
    </submittedName>
</protein>
<dbReference type="EMBL" id="CABFJX010000418">
    <property type="protein sequence ID" value="VTT83058.1"/>
    <property type="molecule type" value="Genomic_DNA"/>
</dbReference>
<comment type="caution">
    <text evidence="1">The sequence shown here is derived from an EMBL/GenBank/DDBJ whole genome shotgun (WGS) entry which is preliminary data.</text>
</comment>
<name>A0A9Q9RZY3_FUSFU</name>
<evidence type="ECO:0000313" key="2">
    <source>
        <dbReference type="Proteomes" id="UP000760494"/>
    </source>
</evidence>
<dbReference type="Proteomes" id="UP000760494">
    <property type="component" value="Unassembled WGS sequence"/>
</dbReference>
<organism evidence="1 2">
    <name type="scientific">Fusarium fujikuroi</name>
    <name type="common">Bakanae and foot rot disease fungus</name>
    <name type="synonym">Gibberella fujikuroi</name>
    <dbReference type="NCBI Taxonomy" id="5127"/>
    <lineage>
        <taxon>Eukaryota</taxon>
        <taxon>Fungi</taxon>
        <taxon>Dikarya</taxon>
        <taxon>Ascomycota</taxon>
        <taxon>Pezizomycotina</taxon>
        <taxon>Sordariomycetes</taxon>
        <taxon>Hypocreomycetidae</taxon>
        <taxon>Hypocreales</taxon>
        <taxon>Nectriaceae</taxon>
        <taxon>Fusarium</taxon>
        <taxon>Fusarium fujikuroi species complex</taxon>
    </lineage>
</organism>
<gene>
    <name evidence="1" type="ORF">C2S_2847</name>
</gene>
<sequence>MCSNNPGCTGNVTTHATSWAYCTARVYDASSARNYVGIRPSRTCQAAFAKTWWEECDRLLLASFQISSRKATGNHEQMLTAGQLSARSE</sequence>
<proteinExistence type="predicted"/>
<reference evidence="1" key="1">
    <citation type="submission" date="2019-05" db="EMBL/GenBank/DDBJ databases">
        <authorList>
            <person name="Piombo E."/>
        </authorList>
    </citation>
    <scope>NUCLEOTIDE SEQUENCE</scope>
    <source>
        <strain evidence="1">C2S</strain>
    </source>
</reference>
<dbReference type="AlphaFoldDB" id="A0A9Q9RZY3"/>
<accession>A0A9Q9RZY3</accession>
<evidence type="ECO:0000313" key="1">
    <source>
        <dbReference type="EMBL" id="VTT83058.1"/>
    </source>
</evidence>